<sequence length="148" mass="15659">MNDREWLNRAVELARRAPASPSAFSVGAVIVLDGEAVGEGWSRAEDPADHAEEVALRQAGELARGAAVYSSMEPCGLRSSRPRPCARLLIEARVAKVVYAAAEPETFVQRTSGDEQLRAAGVEVVVMPDLAGEALAANEHLPGLPSAE</sequence>
<feature type="domain" description="CMP/dCMP-type deaminase" evidence="1">
    <location>
        <begin position="1"/>
        <end position="110"/>
    </location>
</feature>
<reference evidence="3" key="1">
    <citation type="journal article" date="2019" name="Int. J. Syst. Evol. Microbiol.">
        <title>The Global Catalogue of Microorganisms (GCM) 10K type strain sequencing project: providing services to taxonomists for standard genome sequencing and annotation.</title>
        <authorList>
            <consortium name="The Broad Institute Genomics Platform"/>
            <consortium name="The Broad Institute Genome Sequencing Center for Infectious Disease"/>
            <person name="Wu L."/>
            <person name="Ma J."/>
        </authorList>
    </citation>
    <scope>NUCLEOTIDE SEQUENCE [LARGE SCALE GENOMIC DNA]</scope>
    <source>
        <strain evidence="3">IBRC-M 10908</strain>
    </source>
</reference>
<dbReference type="InterPro" id="IPR002125">
    <property type="entry name" value="CMP_dCMP_dom"/>
</dbReference>
<evidence type="ECO:0000313" key="2">
    <source>
        <dbReference type="EMBL" id="MFC4336399.1"/>
    </source>
</evidence>
<evidence type="ECO:0000259" key="1">
    <source>
        <dbReference type="PROSITE" id="PS51747"/>
    </source>
</evidence>
<proteinExistence type="predicted"/>
<keyword evidence="3" id="KW-1185">Reference proteome</keyword>
<dbReference type="PANTHER" id="PTHR11079:SF162">
    <property type="entry name" value="RIBOFLAVIN BIOSYNTHESIS PROTEIN PYRD, CHLOROPLASTIC"/>
    <property type="match status" value="1"/>
</dbReference>
<dbReference type="InterPro" id="IPR016193">
    <property type="entry name" value="Cytidine_deaminase-like"/>
</dbReference>
<dbReference type="Gene3D" id="3.40.140.10">
    <property type="entry name" value="Cytidine Deaminase, domain 2"/>
    <property type="match status" value="1"/>
</dbReference>
<dbReference type="SUPFAM" id="SSF53927">
    <property type="entry name" value="Cytidine deaminase-like"/>
    <property type="match status" value="1"/>
</dbReference>
<evidence type="ECO:0000313" key="3">
    <source>
        <dbReference type="Proteomes" id="UP001595823"/>
    </source>
</evidence>
<dbReference type="Proteomes" id="UP001595823">
    <property type="component" value="Unassembled WGS sequence"/>
</dbReference>
<dbReference type="PANTHER" id="PTHR11079">
    <property type="entry name" value="CYTOSINE DEAMINASE FAMILY MEMBER"/>
    <property type="match status" value="1"/>
</dbReference>
<dbReference type="PROSITE" id="PS51747">
    <property type="entry name" value="CYT_DCMP_DEAMINASES_2"/>
    <property type="match status" value="1"/>
</dbReference>
<dbReference type="Pfam" id="PF00383">
    <property type="entry name" value="dCMP_cyt_deam_1"/>
    <property type="match status" value="1"/>
</dbReference>
<dbReference type="RefSeq" id="WP_380622292.1">
    <property type="nucleotide sequence ID" value="NZ_JBHSDK010000019.1"/>
</dbReference>
<dbReference type="EMBL" id="JBHSDK010000019">
    <property type="protein sequence ID" value="MFC4336399.1"/>
    <property type="molecule type" value="Genomic_DNA"/>
</dbReference>
<gene>
    <name evidence="2" type="ORF">ACFPET_14445</name>
</gene>
<organism evidence="2 3">
    <name type="scientific">Salininema proteolyticum</name>
    <dbReference type="NCBI Taxonomy" id="1607685"/>
    <lineage>
        <taxon>Bacteria</taxon>
        <taxon>Bacillati</taxon>
        <taxon>Actinomycetota</taxon>
        <taxon>Actinomycetes</taxon>
        <taxon>Glycomycetales</taxon>
        <taxon>Glycomycetaceae</taxon>
        <taxon>Salininema</taxon>
    </lineage>
</organism>
<protein>
    <submittedName>
        <fullName evidence="2">Deaminase</fullName>
    </submittedName>
</protein>
<name>A0ABV8U003_9ACTN</name>
<comment type="caution">
    <text evidence="2">The sequence shown here is derived from an EMBL/GenBank/DDBJ whole genome shotgun (WGS) entry which is preliminary data.</text>
</comment>
<accession>A0ABV8U003</accession>